<organism evidence="1 2">
    <name type="scientific">Dolichospermum compactum NIES-806</name>
    <dbReference type="NCBI Taxonomy" id="1973481"/>
    <lineage>
        <taxon>Bacteria</taxon>
        <taxon>Bacillati</taxon>
        <taxon>Cyanobacteriota</taxon>
        <taxon>Cyanophyceae</taxon>
        <taxon>Nostocales</taxon>
        <taxon>Aphanizomenonaceae</taxon>
        <taxon>Dolichospermum</taxon>
        <taxon>Dolichospermum compactum</taxon>
    </lineage>
</organism>
<proteinExistence type="predicted"/>
<sequence length="275" mass="31604">MRILCQDINSQILDLQELNYLSSFSGKDLKIEDVWKLMDEAWDDCSAGYRQDDELAVSLFYASPVWLLNGIFTECDSVSKQHRESISQWVAKIEPHLVVDFGGGYGSLARKIAAMCLKAEVKIVEPYPKKISKHLAEPYKNLEYIPKLPESADVIIAQDVLEHVSDPLNVFSQLLDSTKVGGYVITANCFYPVIKCHLPHVFHFRYSFRFIAPMLGCDYIGTVTGANHAQIFRKNDRQKKWRQTRIFEKMSYFIFPICEVSKSILKPVFGRIRHN</sequence>
<dbReference type="RefSeq" id="WP_096664759.1">
    <property type="nucleotide sequence ID" value="NZ_AP018316.1"/>
</dbReference>
<gene>
    <name evidence="1" type="ORF">NIES806_09990</name>
</gene>
<dbReference type="Pfam" id="PF13489">
    <property type="entry name" value="Methyltransf_23"/>
    <property type="match status" value="1"/>
</dbReference>
<dbReference type="Proteomes" id="UP000218702">
    <property type="component" value="Chromosome"/>
</dbReference>
<evidence type="ECO:0000313" key="2">
    <source>
        <dbReference type="Proteomes" id="UP000218702"/>
    </source>
</evidence>
<dbReference type="InterPro" id="IPR029063">
    <property type="entry name" value="SAM-dependent_MTases_sf"/>
</dbReference>
<dbReference type="AlphaFoldDB" id="A0A1Z4UZY7"/>
<dbReference type="Gene3D" id="3.40.50.150">
    <property type="entry name" value="Vaccinia Virus protein VP39"/>
    <property type="match status" value="1"/>
</dbReference>
<protein>
    <submittedName>
        <fullName evidence="1">Uncharacterized protein</fullName>
    </submittedName>
</protein>
<reference evidence="1 2" key="1">
    <citation type="submission" date="2017-06" db="EMBL/GenBank/DDBJ databases">
        <title>Genome sequencing of cyanobaciteial culture collection at National Institute for Environmental Studies (NIES).</title>
        <authorList>
            <person name="Hirose Y."/>
            <person name="Shimura Y."/>
            <person name="Fujisawa T."/>
            <person name="Nakamura Y."/>
            <person name="Kawachi M."/>
        </authorList>
    </citation>
    <scope>NUCLEOTIDE SEQUENCE [LARGE SCALE GENOMIC DNA]</scope>
    <source>
        <strain evidence="1 2">NIES-806</strain>
    </source>
</reference>
<dbReference type="EMBL" id="AP018316">
    <property type="protein sequence ID" value="BAZ84806.1"/>
    <property type="molecule type" value="Genomic_DNA"/>
</dbReference>
<keyword evidence="2" id="KW-1185">Reference proteome</keyword>
<dbReference type="KEGG" id="dcm:NIES806_09990"/>
<dbReference type="OrthoDB" id="9797829at2"/>
<evidence type="ECO:0000313" key="1">
    <source>
        <dbReference type="EMBL" id="BAZ84806.1"/>
    </source>
</evidence>
<accession>A0A1Z4UZY7</accession>
<dbReference type="SUPFAM" id="SSF53335">
    <property type="entry name" value="S-adenosyl-L-methionine-dependent methyltransferases"/>
    <property type="match status" value="1"/>
</dbReference>
<name>A0A1Z4UZY7_9CYAN</name>